<evidence type="ECO:0000313" key="6">
    <source>
        <dbReference type="Proteomes" id="UP001519460"/>
    </source>
</evidence>
<reference evidence="5 6" key="1">
    <citation type="journal article" date="2023" name="Sci. Data">
        <title>Genome assembly of the Korean intertidal mud-creeper Batillaria attramentaria.</title>
        <authorList>
            <person name="Patra A.K."/>
            <person name="Ho P.T."/>
            <person name="Jun S."/>
            <person name="Lee S.J."/>
            <person name="Kim Y."/>
            <person name="Won Y.J."/>
        </authorList>
    </citation>
    <scope>NUCLEOTIDE SEQUENCE [LARGE SCALE GENOMIC DNA]</scope>
    <source>
        <strain evidence="5">Wonlab-2016</strain>
    </source>
</reference>
<evidence type="ECO:0000256" key="2">
    <source>
        <dbReference type="ARBA" id="ARBA00022525"/>
    </source>
</evidence>
<proteinExistence type="predicted"/>
<name>A0ABD0JWZ9_9CAEN</name>
<dbReference type="AlphaFoldDB" id="A0ABD0JWZ9"/>
<keyword evidence="3" id="KW-0732">Signal</keyword>
<comment type="caution">
    <text evidence="5">The sequence shown here is derived from an EMBL/GenBank/DDBJ whole genome shotgun (WGS) entry which is preliminary data.</text>
</comment>
<dbReference type="SMART" id="SM00110">
    <property type="entry name" value="C1Q"/>
    <property type="match status" value="1"/>
</dbReference>
<organism evidence="5 6">
    <name type="scientific">Batillaria attramentaria</name>
    <dbReference type="NCBI Taxonomy" id="370345"/>
    <lineage>
        <taxon>Eukaryota</taxon>
        <taxon>Metazoa</taxon>
        <taxon>Spiralia</taxon>
        <taxon>Lophotrochozoa</taxon>
        <taxon>Mollusca</taxon>
        <taxon>Gastropoda</taxon>
        <taxon>Caenogastropoda</taxon>
        <taxon>Sorbeoconcha</taxon>
        <taxon>Cerithioidea</taxon>
        <taxon>Batillariidae</taxon>
        <taxon>Batillaria</taxon>
    </lineage>
</organism>
<sequence>MRETVAFKARLTNDVTTNRKEVLVNNFVMLNIGGGYNNQTGVFTAPVSGLYIFMAKVSNAEEEKTAKVDVVLDNNPIAFAVASGTYDSCTCHAVVKVVAGQKVWLRTFSESSSFCGKWGTAFCGVLIKPEL</sequence>
<keyword evidence="2" id="KW-0964">Secreted</keyword>
<accession>A0ABD0JWZ9</accession>
<dbReference type="Pfam" id="PF00386">
    <property type="entry name" value="C1q"/>
    <property type="match status" value="1"/>
</dbReference>
<feature type="domain" description="C1q" evidence="4">
    <location>
        <begin position="1"/>
        <end position="131"/>
    </location>
</feature>
<dbReference type="GO" id="GO:0005576">
    <property type="term" value="C:extracellular region"/>
    <property type="evidence" value="ECO:0007669"/>
    <property type="project" value="UniProtKB-SubCell"/>
</dbReference>
<dbReference type="InterPro" id="IPR001073">
    <property type="entry name" value="C1q_dom"/>
</dbReference>
<evidence type="ECO:0000256" key="1">
    <source>
        <dbReference type="ARBA" id="ARBA00004613"/>
    </source>
</evidence>
<protein>
    <recommendedName>
        <fullName evidence="4">C1q domain-containing protein</fullName>
    </recommendedName>
</protein>
<dbReference type="InterPro" id="IPR008983">
    <property type="entry name" value="Tumour_necrosis_fac-like_dom"/>
</dbReference>
<comment type="subcellular location">
    <subcellularLocation>
        <location evidence="1">Secreted</location>
    </subcellularLocation>
</comment>
<evidence type="ECO:0000259" key="4">
    <source>
        <dbReference type="PROSITE" id="PS50871"/>
    </source>
</evidence>
<keyword evidence="6" id="KW-1185">Reference proteome</keyword>
<dbReference type="Gene3D" id="2.60.120.40">
    <property type="match status" value="1"/>
</dbReference>
<dbReference type="PANTHER" id="PTHR22923">
    <property type="entry name" value="CEREBELLIN-RELATED"/>
    <property type="match status" value="1"/>
</dbReference>
<dbReference type="PROSITE" id="PS50871">
    <property type="entry name" value="C1Q"/>
    <property type="match status" value="1"/>
</dbReference>
<dbReference type="PANTHER" id="PTHR22923:SF116">
    <property type="entry name" value="C1Q DOMAIN-CONTAINING PROTEIN"/>
    <property type="match status" value="1"/>
</dbReference>
<gene>
    <name evidence="5" type="ORF">BaRGS_00029536</name>
</gene>
<dbReference type="EMBL" id="JACVVK020000308">
    <property type="protein sequence ID" value="KAK7479192.1"/>
    <property type="molecule type" value="Genomic_DNA"/>
</dbReference>
<evidence type="ECO:0000256" key="3">
    <source>
        <dbReference type="ARBA" id="ARBA00022729"/>
    </source>
</evidence>
<evidence type="ECO:0000313" key="5">
    <source>
        <dbReference type="EMBL" id="KAK7479192.1"/>
    </source>
</evidence>
<dbReference type="SUPFAM" id="SSF49842">
    <property type="entry name" value="TNF-like"/>
    <property type="match status" value="1"/>
</dbReference>
<dbReference type="InterPro" id="IPR050822">
    <property type="entry name" value="Cerebellin_Synaptic_Org"/>
</dbReference>
<dbReference type="Proteomes" id="UP001519460">
    <property type="component" value="Unassembled WGS sequence"/>
</dbReference>